<name>A0ACC2M6K0_PERAE</name>
<comment type="caution">
    <text evidence="1">The sequence shown here is derived from an EMBL/GenBank/DDBJ whole genome shotgun (WGS) entry which is preliminary data.</text>
</comment>
<gene>
    <name evidence="1" type="ORF">MRB53_017954</name>
</gene>
<evidence type="ECO:0000313" key="1">
    <source>
        <dbReference type="EMBL" id="KAJ8641260.1"/>
    </source>
</evidence>
<proteinExistence type="predicted"/>
<reference evidence="1 2" key="1">
    <citation type="journal article" date="2022" name="Hortic Res">
        <title>A haplotype resolved chromosomal level avocado genome allows analysis of novel avocado genes.</title>
        <authorList>
            <person name="Nath O."/>
            <person name="Fletcher S.J."/>
            <person name="Hayward A."/>
            <person name="Shaw L.M."/>
            <person name="Masouleh A.K."/>
            <person name="Furtado A."/>
            <person name="Henry R.J."/>
            <person name="Mitter N."/>
        </authorList>
    </citation>
    <scope>NUCLEOTIDE SEQUENCE [LARGE SCALE GENOMIC DNA]</scope>
    <source>
        <strain evidence="2">cv. Hass</strain>
    </source>
</reference>
<accession>A0ACC2M6K0</accession>
<keyword evidence="2" id="KW-1185">Reference proteome</keyword>
<dbReference type="Proteomes" id="UP001234297">
    <property type="component" value="Chromosome 5"/>
</dbReference>
<protein>
    <submittedName>
        <fullName evidence="1">Uncharacterized protein</fullName>
    </submittedName>
</protein>
<evidence type="ECO:0000313" key="2">
    <source>
        <dbReference type="Proteomes" id="UP001234297"/>
    </source>
</evidence>
<organism evidence="1 2">
    <name type="scientific">Persea americana</name>
    <name type="common">Avocado</name>
    <dbReference type="NCBI Taxonomy" id="3435"/>
    <lineage>
        <taxon>Eukaryota</taxon>
        <taxon>Viridiplantae</taxon>
        <taxon>Streptophyta</taxon>
        <taxon>Embryophyta</taxon>
        <taxon>Tracheophyta</taxon>
        <taxon>Spermatophyta</taxon>
        <taxon>Magnoliopsida</taxon>
        <taxon>Magnoliidae</taxon>
        <taxon>Laurales</taxon>
        <taxon>Lauraceae</taxon>
        <taxon>Persea</taxon>
    </lineage>
</organism>
<dbReference type="EMBL" id="CM056813">
    <property type="protein sequence ID" value="KAJ8641260.1"/>
    <property type="molecule type" value="Genomic_DNA"/>
</dbReference>
<sequence>MEKYYDVVIVGGGIAGLATALGLKRVGIPAIVLERSHELRATGAALALFPNAWRALDALGVAHNLITLYSAHSEGYVTDVGSGKVVPISFGGTQDGEGMGVRTVHRKALLQALAQELPPETILFSSKLASITTKAHQDSSLAVLYLEDGTIINAKVLIGCDGVHSVVAQWLGLKAPIHSGRMAVRGLAVYPQGHGFKHQVQQQFVHDGLRAGFAALNSTDVYWGITHKSCLKGDEATKDPEVIQKDVLENMAKNFPSAYLDVVQHSDLSTLTSAPLMLRFPLDLVFGPTCKGNVTVAGDAMHPMTPDLGQGGCAALEDAVVLSRHIGNSFIKDGGIRSKGIKEALEGGYVTDVGSGKVVPITFSGTQDREGMGVRSVHRRALLEALAQELPLETILFSSKLASITTKVHQDSSLAVLHMEDGTIINAKVLIGCDGVHSVVAQWLGLKAPIHSGRMAVRGLAVYPQGHGFKHQVQQQFVHDGLRAGFAALNSTDVYWGITHKSCVKGDEATKDPELLQKDVLENMAKNFPSAYLDVVQHSDPSTLTSAPLMLRFPSDLIFGPTCKGNVTVAGDALHPMTPDLGQGGCAALEDAVVLSRHIGNSFIKDGGIRPKGIKEALEGYVYERRWRAAGLITGAYITGWVQQGGSSRLAKFIRHKIYFRFLYERIFDAVNYDCGKLPAVSSVAEEN</sequence>